<gene>
    <name evidence="4" type="ORF">BB561_003814</name>
</gene>
<proteinExistence type="inferred from homology"/>
<comment type="caution">
    <text evidence="4">The sequence shown here is derived from an EMBL/GenBank/DDBJ whole genome shotgun (WGS) entry which is preliminary data.</text>
</comment>
<feature type="region of interest" description="Disordered" evidence="3">
    <location>
        <begin position="615"/>
        <end position="638"/>
    </location>
</feature>
<dbReference type="SMART" id="SM00320">
    <property type="entry name" value="WD40"/>
    <property type="match status" value="5"/>
</dbReference>
<dbReference type="EMBL" id="MBFR01000161">
    <property type="protein sequence ID" value="PVU92455.1"/>
    <property type="molecule type" value="Genomic_DNA"/>
</dbReference>
<dbReference type="CDD" id="cd15873">
    <property type="entry name" value="R-SNARE_STXBP5_6"/>
    <property type="match status" value="1"/>
</dbReference>
<dbReference type="GO" id="GO:0005737">
    <property type="term" value="C:cytoplasm"/>
    <property type="evidence" value="ECO:0007669"/>
    <property type="project" value="TreeGrafter"/>
</dbReference>
<keyword evidence="2" id="KW-0268">Exocytosis</keyword>
<feature type="region of interest" description="Disordered" evidence="3">
    <location>
        <begin position="1011"/>
        <end position="1045"/>
    </location>
</feature>
<name>A0A2T9YJF3_9FUNG</name>
<dbReference type="GO" id="GO:0045159">
    <property type="term" value="F:myosin II binding"/>
    <property type="evidence" value="ECO:0007669"/>
    <property type="project" value="TreeGrafter"/>
</dbReference>
<dbReference type="InterPro" id="IPR001680">
    <property type="entry name" value="WD40_rpt"/>
</dbReference>
<evidence type="ECO:0000256" key="2">
    <source>
        <dbReference type="ARBA" id="ARBA00022483"/>
    </source>
</evidence>
<dbReference type="Gene3D" id="1.20.5.110">
    <property type="match status" value="1"/>
</dbReference>
<accession>A0A2T9YJF3</accession>
<feature type="compositionally biased region" description="Basic and acidic residues" evidence="3">
    <location>
        <begin position="1014"/>
        <end position="1028"/>
    </location>
</feature>
<evidence type="ECO:0000256" key="1">
    <source>
        <dbReference type="ARBA" id="ARBA00008070"/>
    </source>
</evidence>
<dbReference type="STRING" id="133385.A0A2T9YJF3"/>
<dbReference type="PANTHER" id="PTHR10241">
    <property type="entry name" value="LETHAL 2 GIANT LARVAE PROTEIN"/>
    <property type="match status" value="1"/>
</dbReference>
<sequence length="1090" mass="122146">MFFKSKNRDSTKIKDSMKSIDKEKIALERKKQKHYNKPRPDHPLVHFAFPPEIFQNNWNPQHSFNLGFDDKITSTAFNPLQNVLAIATETGQIMVLGKNGLCSPPFLPNPHQQAPIVYLAFHLGSSLLISIDISNAVCIVNFDNNKLCAYYEAPQTVTCIDITAGSPWLLFGQSSGRVYFIDVEKHIKSDYSISYKGSGANQPITAISINPNGPNNILLGYLNGQIAYYCIEQDRILAEYNFDPKAIPELASNNKDFKPSITSLSWYPDSSKFVATFDNGAVIIFSILNSVINVEKLILIDSKIASEISSADNSEDEPYYLGNLECCLDNSAIFPHFLVTGGSGQWDRTDLVFIDPDSAKIKKISFPVPILSHCSVSCNYSSINASMRCISLTMDDGAVKFFQYDSLDIFSDNFTLTALVSPETLSWNDHHPRIIEFSSLLGFKSTSLKPSNSRIDSDTSDFIRGGCVIYDSSNSPSPKSSILELNSGAPETFDDLSLNATKKSKVNSISLDSFTKKTSIAITYSDSKLISLWDISKSYPQMISLHDINIKSLELLLDLKLSPSRLYFDSLNKILAVGMDSGFVLLYYIGDSPPSWVHIDSNHQDINEESLSDKFEVRKKSTESNQTTTSSKKKNSLRESLNKLRLSISSTKRNSADSHKKFSIVHSTAKSIKSAENSIEIDRDYEKYLKDLASLGLDKPPDGFIDIIPFNKFALVESSIQFVFPLINIKFHKYSITCLSISDDCQLFISDSAGLISCIDISNSKVVGWIVDQCFVRNKEPYCSIFSYPVKNENTLFATMLHCSKLKIIELDEPISILVAVYNDNSVIYYSYLEDVNFSGQISTPNIGKIIYLDTIVPIDYSSFVSENPYSSDSRLVKILSSESGIQENIMILVGTYDNAFFLECVDGAGVVYLFSLPNLALLFKEPFPQVVSEEWVYSRFGFKKSFTYLYYFCAKNGIKPPKIQSSTDSNWWLWNLASTNVSMETRLETNSRDISTKQCQCSLVTETPTAQKDSMEKGDTLVDKDNQNRSNSTKGAGVFAETTQKLKEREDKLNEVSDSTAKMASAASDLMNDIKEYNKAQKNKKWWQF</sequence>
<evidence type="ECO:0008006" key="6">
    <source>
        <dbReference type="Google" id="ProtNLM"/>
    </source>
</evidence>
<evidence type="ECO:0000256" key="3">
    <source>
        <dbReference type="SAM" id="MobiDB-lite"/>
    </source>
</evidence>
<dbReference type="PANTHER" id="PTHR10241:SF25">
    <property type="entry name" value="TOMOSYN, ISOFORM C"/>
    <property type="match status" value="1"/>
</dbReference>
<evidence type="ECO:0000313" key="5">
    <source>
        <dbReference type="Proteomes" id="UP000245383"/>
    </source>
</evidence>
<dbReference type="InterPro" id="IPR015943">
    <property type="entry name" value="WD40/YVTN_repeat-like_dom_sf"/>
</dbReference>
<dbReference type="OrthoDB" id="5567565at2759"/>
<keyword evidence="5" id="KW-1185">Reference proteome</keyword>
<dbReference type="Proteomes" id="UP000245383">
    <property type="component" value="Unassembled WGS sequence"/>
</dbReference>
<dbReference type="GO" id="GO:0006893">
    <property type="term" value="P:Golgi to plasma membrane transport"/>
    <property type="evidence" value="ECO:0007669"/>
    <property type="project" value="TreeGrafter"/>
</dbReference>
<organism evidence="4 5">
    <name type="scientific">Smittium simulii</name>
    <dbReference type="NCBI Taxonomy" id="133385"/>
    <lineage>
        <taxon>Eukaryota</taxon>
        <taxon>Fungi</taxon>
        <taxon>Fungi incertae sedis</taxon>
        <taxon>Zoopagomycota</taxon>
        <taxon>Kickxellomycotina</taxon>
        <taxon>Harpellomycetes</taxon>
        <taxon>Harpellales</taxon>
        <taxon>Legeriomycetaceae</taxon>
        <taxon>Smittium</taxon>
    </lineage>
</organism>
<protein>
    <recommendedName>
        <fullName evidence="6">V-SNARE coiled-coil homology domain-containing protein</fullName>
    </recommendedName>
</protein>
<dbReference type="GO" id="GO:0005096">
    <property type="term" value="F:GTPase activator activity"/>
    <property type="evidence" value="ECO:0007669"/>
    <property type="project" value="TreeGrafter"/>
</dbReference>
<dbReference type="GO" id="GO:0019905">
    <property type="term" value="F:syntaxin binding"/>
    <property type="evidence" value="ECO:0007669"/>
    <property type="project" value="TreeGrafter"/>
</dbReference>
<dbReference type="AlphaFoldDB" id="A0A2T9YJF3"/>
<evidence type="ECO:0000313" key="4">
    <source>
        <dbReference type="EMBL" id="PVU92455.1"/>
    </source>
</evidence>
<dbReference type="Gene3D" id="2.130.10.10">
    <property type="entry name" value="YVTN repeat-like/Quinoprotein amine dehydrogenase"/>
    <property type="match status" value="1"/>
</dbReference>
<dbReference type="GO" id="GO:0005886">
    <property type="term" value="C:plasma membrane"/>
    <property type="evidence" value="ECO:0007669"/>
    <property type="project" value="TreeGrafter"/>
</dbReference>
<reference evidence="4 5" key="1">
    <citation type="journal article" date="2018" name="MBio">
        <title>Comparative Genomics Reveals the Core Gene Toolbox for the Fungus-Insect Symbiosis.</title>
        <authorList>
            <person name="Wang Y."/>
            <person name="Stata M."/>
            <person name="Wang W."/>
            <person name="Stajich J.E."/>
            <person name="White M.M."/>
            <person name="Moncalvo J.M."/>
        </authorList>
    </citation>
    <scope>NUCLEOTIDE SEQUENCE [LARGE SCALE GENOMIC DNA]</scope>
    <source>
        <strain evidence="4 5">SWE-8-4</strain>
    </source>
</reference>
<dbReference type="InterPro" id="IPR036322">
    <property type="entry name" value="WD40_repeat_dom_sf"/>
</dbReference>
<comment type="similarity">
    <text evidence="1">Belongs to the WD repeat L(2)GL family.</text>
</comment>
<dbReference type="GO" id="GO:0006887">
    <property type="term" value="P:exocytosis"/>
    <property type="evidence" value="ECO:0007669"/>
    <property type="project" value="UniProtKB-KW"/>
</dbReference>
<dbReference type="SUPFAM" id="SSF50978">
    <property type="entry name" value="WD40 repeat-like"/>
    <property type="match status" value="2"/>
</dbReference>